<evidence type="ECO:0000256" key="1">
    <source>
        <dbReference type="SAM" id="Phobius"/>
    </source>
</evidence>
<evidence type="ECO:0000313" key="2">
    <source>
        <dbReference type="EMBL" id="SNQ28771.1"/>
    </source>
</evidence>
<dbReference type="Pfam" id="PF03929">
    <property type="entry name" value="PepSY_TM"/>
    <property type="match status" value="1"/>
</dbReference>
<feature type="transmembrane region" description="Helical" evidence="1">
    <location>
        <begin position="365"/>
        <end position="388"/>
    </location>
</feature>
<feature type="transmembrane region" description="Helical" evidence="1">
    <location>
        <begin position="20"/>
        <end position="42"/>
    </location>
</feature>
<reference evidence="3" key="1">
    <citation type="submission" date="2017-06" db="EMBL/GenBank/DDBJ databases">
        <authorList>
            <person name="Varghese N."/>
            <person name="Submissions S."/>
        </authorList>
    </citation>
    <scope>NUCLEOTIDE SEQUENCE [LARGE SCALE GENOMIC DNA]</scope>
    <source>
        <strain evidence="3">ANC 5114</strain>
    </source>
</reference>
<accession>A0A217EE46</accession>
<gene>
    <name evidence="2" type="ORF">SAMN05444584_0697</name>
</gene>
<feature type="transmembrane region" description="Helical" evidence="1">
    <location>
        <begin position="197"/>
        <end position="220"/>
    </location>
</feature>
<keyword evidence="3" id="KW-1185">Reference proteome</keyword>
<dbReference type="PANTHER" id="PTHR34219">
    <property type="entry name" value="IRON-REGULATED INNER MEMBRANE PROTEIN-RELATED"/>
    <property type="match status" value="1"/>
</dbReference>
<sequence>MSEMALNKQFWDNGLKCIHVYVGILIAPLILIAAFTGVLYGLTPQIERTLYKNFLIAHHQPNAKPQALSVQIQRAQDVLPKTAHIMAVRPAENTNATTRVLYMDDEHAKKMMAVFINPYTLNAQGQLAVYGTSGVLPMRTFLDQLHRELLLGHYGRIYSELAASWLGVLALTGLIQWFRKRNQQLVIQRSSSTKKHILIGLIFLPALLFFSITGLTWSNWAGGNIAQFRHWFNGDTPTLQTNLSHQSQANEQDPHAEHHAATMHLKGPMANLNLQNFDEILLIARENGLVAHRLQIKPSDQINRAWTVQEMNHQWPIQVDAIAVDMNTKQVVDKLEFKDFPLSARLTRWGVDLHIGVLFGWINQIALVLSGLAICLAILLIYIPWLIYSKPKTILLQFSQHVRLWWQSGTNIQRVSTLSIIGLLYFVIPVWFWSVMVFIAITGLVTLYEQYKAKLN</sequence>
<organism evidence="2 3">
    <name type="scientific">Acinetobacter apis</name>
    <dbReference type="NCBI Taxonomy" id="1229165"/>
    <lineage>
        <taxon>Bacteria</taxon>
        <taxon>Pseudomonadati</taxon>
        <taxon>Pseudomonadota</taxon>
        <taxon>Gammaproteobacteria</taxon>
        <taxon>Moraxellales</taxon>
        <taxon>Moraxellaceae</taxon>
        <taxon>Acinetobacter</taxon>
    </lineage>
</organism>
<evidence type="ECO:0000313" key="3">
    <source>
        <dbReference type="Proteomes" id="UP000243463"/>
    </source>
</evidence>
<dbReference type="InterPro" id="IPR005625">
    <property type="entry name" value="PepSY-ass_TM"/>
</dbReference>
<feature type="transmembrane region" description="Helical" evidence="1">
    <location>
        <begin position="157"/>
        <end position="177"/>
    </location>
</feature>
<dbReference type="PANTHER" id="PTHR34219:SF1">
    <property type="entry name" value="PEPSY DOMAIN-CONTAINING PROTEIN"/>
    <property type="match status" value="1"/>
</dbReference>
<dbReference type="OrthoDB" id="9791166at2"/>
<dbReference type="AlphaFoldDB" id="A0A217EE46"/>
<protein>
    <submittedName>
        <fullName evidence="2">Uncharacterized iron-regulated membrane protein</fullName>
    </submittedName>
</protein>
<dbReference type="EMBL" id="FZLN01000001">
    <property type="protein sequence ID" value="SNQ28771.1"/>
    <property type="molecule type" value="Genomic_DNA"/>
</dbReference>
<keyword evidence="1" id="KW-0472">Membrane</keyword>
<keyword evidence="1" id="KW-1133">Transmembrane helix</keyword>
<proteinExistence type="predicted"/>
<feature type="transmembrane region" description="Helical" evidence="1">
    <location>
        <begin position="423"/>
        <end position="448"/>
    </location>
</feature>
<name>A0A217EE46_9GAMM</name>
<dbReference type="Proteomes" id="UP000243463">
    <property type="component" value="Unassembled WGS sequence"/>
</dbReference>
<keyword evidence="1" id="KW-0812">Transmembrane</keyword>